<evidence type="ECO:0000256" key="7">
    <source>
        <dbReference type="SAM" id="Phobius"/>
    </source>
</evidence>
<dbReference type="InterPro" id="IPR019734">
    <property type="entry name" value="TPR_rpt"/>
</dbReference>
<dbReference type="GO" id="GO:0051603">
    <property type="term" value="P:proteolysis involved in protein catabolic process"/>
    <property type="evidence" value="ECO:0007669"/>
    <property type="project" value="TreeGrafter"/>
</dbReference>
<comment type="cofactor">
    <cofactor evidence="1">
        <name>Zn(2+)</name>
        <dbReference type="ChEBI" id="CHEBI:29105"/>
    </cofactor>
</comment>
<keyword evidence="3" id="KW-0479">Metal-binding</keyword>
<evidence type="ECO:0000256" key="4">
    <source>
        <dbReference type="ARBA" id="ARBA00022801"/>
    </source>
</evidence>
<dbReference type="InterPro" id="IPR001915">
    <property type="entry name" value="Peptidase_M48"/>
</dbReference>
<evidence type="ECO:0000256" key="5">
    <source>
        <dbReference type="ARBA" id="ARBA00022833"/>
    </source>
</evidence>
<dbReference type="GO" id="GO:0004222">
    <property type="term" value="F:metalloendopeptidase activity"/>
    <property type="evidence" value="ECO:0007669"/>
    <property type="project" value="InterPro"/>
</dbReference>
<dbReference type="GO" id="GO:0016020">
    <property type="term" value="C:membrane"/>
    <property type="evidence" value="ECO:0007669"/>
    <property type="project" value="TreeGrafter"/>
</dbReference>
<organism evidence="9">
    <name type="scientific">marine metagenome</name>
    <dbReference type="NCBI Taxonomy" id="408172"/>
    <lineage>
        <taxon>unclassified sequences</taxon>
        <taxon>metagenomes</taxon>
        <taxon>ecological metagenomes</taxon>
    </lineage>
</organism>
<evidence type="ECO:0000256" key="6">
    <source>
        <dbReference type="ARBA" id="ARBA00023049"/>
    </source>
</evidence>
<feature type="domain" description="Peptidase M48" evidence="8">
    <location>
        <begin position="128"/>
        <end position="296"/>
    </location>
</feature>
<proteinExistence type="predicted"/>
<keyword evidence="2" id="KW-0645">Protease</keyword>
<dbReference type="PROSITE" id="PS50005">
    <property type="entry name" value="TPR"/>
    <property type="match status" value="1"/>
</dbReference>
<evidence type="ECO:0000256" key="2">
    <source>
        <dbReference type="ARBA" id="ARBA00022670"/>
    </source>
</evidence>
<dbReference type="Gene3D" id="3.30.2010.10">
    <property type="entry name" value="Metalloproteases ('zincins'), catalytic domain"/>
    <property type="match status" value="1"/>
</dbReference>
<keyword evidence="7" id="KW-0812">Transmembrane</keyword>
<dbReference type="InterPro" id="IPR051156">
    <property type="entry name" value="Mito/Outer_Membr_Metalloprot"/>
</dbReference>
<feature type="non-terminal residue" evidence="9">
    <location>
        <position position="1"/>
    </location>
</feature>
<dbReference type="SUPFAM" id="SSF48452">
    <property type="entry name" value="TPR-like"/>
    <property type="match status" value="1"/>
</dbReference>
<dbReference type="PANTHER" id="PTHR22726:SF1">
    <property type="entry name" value="METALLOENDOPEPTIDASE OMA1, MITOCHONDRIAL"/>
    <property type="match status" value="1"/>
</dbReference>
<keyword evidence="7" id="KW-1133">Transmembrane helix</keyword>
<reference evidence="9" key="1">
    <citation type="submission" date="2018-05" db="EMBL/GenBank/DDBJ databases">
        <authorList>
            <person name="Lanie J.A."/>
            <person name="Ng W.-L."/>
            <person name="Kazmierczak K.M."/>
            <person name="Andrzejewski T.M."/>
            <person name="Davidsen T.M."/>
            <person name="Wayne K.J."/>
            <person name="Tettelin H."/>
            <person name="Glass J.I."/>
            <person name="Rusch D."/>
            <person name="Podicherti R."/>
            <person name="Tsui H.-C.T."/>
            <person name="Winkler M.E."/>
        </authorList>
    </citation>
    <scope>NUCLEOTIDE SEQUENCE</scope>
</reference>
<feature type="transmembrane region" description="Helical" evidence="7">
    <location>
        <begin position="69"/>
        <end position="87"/>
    </location>
</feature>
<keyword evidence="4" id="KW-0378">Hydrolase</keyword>
<keyword evidence="5" id="KW-0862">Zinc</keyword>
<sequence length="581" mass="65976">MLDNKLIQKFIHFSTAHEVENDMDLNEAAEFLDQLDDEIKTKIFVKDQEEKLSQPHGKFQWILTKTQPVYKYGLASAFAILLAVLIINKDPHQTFSLQKGFSATQLSDQAVTLLKMEHKQSSEIIPFQKSVERVLNRILVSADVKDISVSAHVISTGTPGAWVLPGNKIVVSSEMVTLCSSEDELAVILSHELAHIKTGHINNPFMDENLNSQYRGYLDQLGTPVSDHLIKEYSKLFHTNEESIENEIQADKEGISFAVLAGYDPNAVYSIFNKALSSQSSSQNYPSKDTRLKMMERRFGEMVEDAELFYAGLLFYLKGDLNQSEQFFRTYQNKFPGREVYNNIGMIQYHRGLYRMPISSVHGIKPIRMDFQTLADKMILRGKSTNDYTEYLIQAEKEFVKAVSADPGYALAHFNLANVYLDLDDIPKAQEHLSKAEELGISDQKCNLLRSSILIQQKKFGEAISLLRLLPKVPEVLFNRGIVAMNTGKESEGFFLQFIKYSKNIHPVYQEFAQNQVKQPVKIQSEEILPECGVFQGMTIGASKSKMVNILGEPQKTFDLVSGISLWVYPEKSTKIYFERD</sequence>
<evidence type="ECO:0000256" key="1">
    <source>
        <dbReference type="ARBA" id="ARBA00001947"/>
    </source>
</evidence>
<dbReference type="Gene3D" id="1.25.40.10">
    <property type="entry name" value="Tetratricopeptide repeat domain"/>
    <property type="match status" value="1"/>
</dbReference>
<name>A0A381WE46_9ZZZZ</name>
<keyword evidence="7" id="KW-0472">Membrane</keyword>
<protein>
    <recommendedName>
        <fullName evidence="8">Peptidase M48 domain-containing protein</fullName>
    </recommendedName>
</protein>
<gene>
    <name evidence="9" type="ORF">METZ01_LOCUS103660</name>
</gene>
<dbReference type="PANTHER" id="PTHR22726">
    <property type="entry name" value="METALLOENDOPEPTIDASE OMA1"/>
    <property type="match status" value="1"/>
</dbReference>
<dbReference type="EMBL" id="UINC01011521">
    <property type="protein sequence ID" value="SVA50806.1"/>
    <property type="molecule type" value="Genomic_DNA"/>
</dbReference>
<feature type="non-terminal residue" evidence="9">
    <location>
        <position position="581"/>
    </location>
</feature>
<evidence type="ECO:0000259" key="8">
    <source>
        <dbReference type="Pfam" id="PF01435"/>
    </source>
</evidence>
<keyword evidence="6" id="KW-0482">Metalloprotease</keyword>
<dbReference type="GO" id="GO:0046872">
    <property type="term" value="F:metal ion binding"/>
    <property type="evidence" value="ECO:0007669"/>
    <property type="project" value="UniProtKB-KW"/>
</dbReference>
<dbReference type="Pfam" id="PF01435">
    <property type="entry name" value="Peptidase_M48"/>
    <property type="match status" value="1"/>
</dbReference>
<dbReference type="InterPro" id="IPR011990">
    <property type="entry name" value="TPR-like_helical_dom_sf"/>
</dbReference>
<accession>A0A381WE46</accession>
<dbReference type="CDD" id="cd07324">
    <property type="entry name" value="M48C_Oma1-like"/>
    <property type="match status" value="1"/>
</dbReference>
<evidence type="ECO:0000256" key="3">
    <source>
        <dbReference type="ARBA" id="ARBA00022723"/>
    </source>
</evidence>
<dbReference type="AlphaFoldDB" id="A0A381WE46"/>
<evidence type="ECO:0000313" key="9">
    <source>
        <dbReference type="EMBL" id="SVA50806.1"/>
    </source>
</evidence>